<comment type="cofactor">
    <cofactor evidence="1">
        <name>pyridoxal 5'-phosphate</name>
        <dbReference type="ChEBI" id="CHEBI:597326"/>
    </cofactor>
</comment>
<gene>
    <name evidence="4" type="ORF">U0070_019314</name>
</gene>
<dbReference type="GO" id="GO:0016020">
    <property type="term" value="C:membrane"/>
    <property type="evidence" value="ECO:0007669"/>
    <property type="project" value="GOC"/>
</dbReference>
<dbReference type="Proteomes" id="UP001488838">
    <property type="component" value="Unassembled WGS sequence"/>
</dbReference>
<dbReference type="PANTHER" id="PTHR13693">
    <property type="entry name" value="CLASS II AMINOTRANSFERASE/8-AMINO-7-OXONONANOATE SYNTHASE"/>
    <property type="match status" value="1"/>
</dbReference>
<comment type="similarity">
    <text evidence="2">Belongs to the class-II pyridoxal-phosphate-dependent aminotransferase family.</text>
</comment>
<dbReference type="GO" id="GO:0017059">
    <property type="term" value="C:serine palmitoyltransferase complex"/>
    <property type="evidence" value="ECO:0007669"/>
    <property type="project" value="TreeGrafter"/>
</dbReference>
<dbReference type="GO" id="GO:0004758">
    <property type="term" value="F:serine C-palmitoyltransferase activity"/>
    <property type="evidence" value="ECO:0007669"/>
    <property type="project" value="TreeGrafter"/>
</dbReference>
<dbReference type="InterPro" id="IPR015424">
    <property type="entry name" value="PyrdxlP-dep_Trfase"/>
</dbReference>
<evidence type="ECO:0000256" key="3">
    <source>
        <dbReference type="ARBA" id="ARBA00022679"/>
    </source>
</evidence>
<keyword evidence="5" id="KW-1185">Reference proteome</keyword>
<dbReference type="InterPro" id="IPR015422">
    <property type="entry name" value="PyrdxlP-dep_Trfase_small"/>
</dbReference>
<dbReference type="AlphaFoldDB" id="A0AAW0I791"/>
<dbReference type="InterPro" id="IPR050087">
    <property type="entry name" value="AON_synthase_class-II"/>
</dbReference>
<accession>A0AAW0I791</accession>
<sequence>MCLRRIQQLTRNIKYFRQRLIDMGFIIYGDDHSPIIPVLLYMPAKIRCKCSTRPKVYPGVIDNSAGCCFWDTSTALAEGRARFCLSSAHTREMLDKVLEIVDKLGDLLNVKYFPYKKSGRPALEKSFDKEASFDEMSIEPEA</sequence>
<dbReference type="PANTHER" id="PTHR13693:SF56">
    <property type="entry name" value="SERINE PALMITOYLTRANSFERASE 3"/>
    <property type="match status" value="1"/>
</dbReference>
<reference evidence="4 5" key="1">
    <citation type="journal article" date="2023" name="bioRxiv">
        <title>Conserved and derived expression patterns and positive selection on dental genes reveal complex evolutionary context of ever-growing rodent molars.</title>
        <authorList>
            <person name="Calamari Z.T."/>
            <person name="Song A."/>
            <person name="Cohen E."/>
            <person name="Akter M."/>
            <person name="Roy R.D."/>
            <person name="Hallikas O."/>
            <person name="Christensen M.M."/>
            <person name="Li P."/>
            <person name="Marangoni P."/>
            <person name="Jernvall J."/>
            <person name="Klein O.D."/>
        </authorList>
    </citation>
    <scope>NUCLEOTIDE SEQUENCE [LARGE SCALE GENOMIC DNA]</scope>
    <source>
        <strain evidence="4">V071</strain>
    </source>
</reference>
<dbReference type="GO" id="GO:0046513">
    <property type="term" value="P:ceramide biosynthetic process"/>
    <property type="evidence" value="ECO:0007669"/>
    <property type="project" value="TreeGrafter"/>
</dbReference>
<comment type="caution">
    <text evidence="4">The sequence shown here is derived from an EMBL/GenBank/DDBJ whole genome shotgun (WGS) entry which is preliminary data.</text>
</comment>
<evidence type="ECO:0000256" key="1">
    <source>
        <dbReference type="ARBA" id="ARBA00001933"/>
    </source>
</evidence>
<evidence type="ECO:0000256" key="2">
    <source>
        <dbReference type="ARBA" id="ARBA00008392"/>
    </source>
</evidence>
<dbReference type="EMBL" id="JBBHLL010000200">
    <property type="protein sequence ID" value="KAK7810286.1"/>
    <property type="molecule type" value="Genomic_DNA"/>
</dbReference>
<evidence type="ECO:0000313" key="4">
    <source>
        <dbReference type="EMBL" id="KAK7810286.1"/>
    </source>
</evidence>
<evidence type="ECO:0000313" key="5">
    <source>
        <dbReference type="Proteomes" id="UP001488838"/>
    </source>
</evidence>
<dbReference type="SUPFAM" id="SSF53383">
    <property type="entry name" value="PLP-dependent transferases"/>
    <property type="match status" value="1"/>
</dbReference>
<dbReference type="Gene3D" id="3.90.1150.10">
    <property type="entry name" value="Aspartate Aminotransferase, domain 1"/>
    <property type="match status" value="1"/>
</dbReference>
<protein>
    <submittedName>
        <fullName evidence="4">Uncharacterized protein</fullName>
    </submittedName>
</protein>
<organism evidence="4 5">
    <name type="scientific">Myodes glareolus</name>
    <name type="common">Bank vole</name>
    <name type="synonym">Clethrionomys glareolus</name>
    <dbReference type="NCBI Taxonomy" id="447135"/>
    <lineage>
        <taxon>Eukaryota</taxon>
        <taxon>Metazoa</taxon>
        <taxon>Chordata</taxon>
        <taxon>Craniata</taxon>
        <taxon>Vertebrata</taxon>
        <taxon>Euteleostomi</taxon>
        <taxon>Mammalia</taxon>
        <taxon>Eutheria</taxon>
        <taxon>Euarchontoglires</taxon>
        <taxon>Glires</taxon>
        <taxon>Rodentia</taxon>
        <taxon>Myomorpha</taxon>
        <taxon>Muroidea</taxon>
        <taxon>Cricetidae</taxon>
        <taxon>Arvicolinae</taxon>
        <taxon>Myodes</taxon>
    </lineage>
</organism>
<dbReference type="GO" id="GO:0046512">
    <property type="term" value="P:sphingosine biosynthetic process"/>
    <property type="evidence" value="ECO:0007669"/>
    <property type="project" value="TreeGrafter"/>
</dbReference>
<keyword evidence="3" id="KW-0808">Transferase</keyword>
<name>A0AAW0I791_MYOGA</name>
<proteinExistence type="inferred from homology"/>